<gene>
    <name evidence="2" type="ORF">PGLA1383_LOCUS20612</name>
</gene>
<proteinExistence type="predicted"/>
<protein>
    <submittedName>
        <fullName evidence="2">Uncharacterized protein</fullName>
    </submittedName>
</protein>
<sequence>MAPVVKTLKKKAVAAKAGTASPKLSPKTSPMLSPKASPKASPAAAPAGGGNRQATGEERQAAMKKAIEVIEAGLKSESAAQAKGDPFIPKGWRADFKQVLGPYRKFVDSCSHFRVEQGDTASKYTIHLASDGGLQGWVMAAAEAAADGAAEGTNRRRKGQPGNKDGNEVFDELAVETKRTTLLDRVEGQLKGQPHVSRLLFGFGVSEDKKVQKAVDQGFLDWRNHQEGKAAALSGVLVFTAQGAVHLLEGPTELIFKALEFFHSISVEARPPAPEAEPGAPVASPREEKSQPKALVSGVRVLHFTELHGVRSSSTWCSVVHTGKVIGGSAQVVMEDGNCPDLVLVIYKKMLCLCLKVTRQAGNEEVDSVSMQKAVKTLIEELPTVDEIVAILNKAGLDFFFDFKEFEKVFVAPFQLVLHSELLWPSEGWASHGKRQAELGLLMAAAVGSGSGRATLCGRVSVSTSSKDSAKLSDGNAVRGPGVWRVDDRLVNLKLPGDDLSAAAGQQRVDTAIRSTATWVTEDSRRSAQECVDRWFSELAETVLDSGLATSPASERRAAAVAMSIHWLMEQADYSMLRDRLGLFLPLLLQTLDRSSDSVVRLVGLDALNLMLDRAMAAEVQNFVPPLEHLFSTGSPLLLQGDVVASMTVAPYCSGFTLFLLKAFAAASASARSEQFDKFLYFGTVHCRADQTAFLLFLEFGLLPLLSREDWLVAPRLRKVTELLLQAAEGVNASEVLLAWRGLCLLFG</sequence>
<dbReference type="OrthoDB" id="445533at2759"/>
<evidence type="ECO:0000313" key="2">
    <source>
        <dbReference type="EMBL" id="CAE8602369.1"/>
    </source>
</evidence>
<dbReference type="Proteomes" id="UP000654075">
    <property type="component" value="Unassembled WGS sequence"/>
</dbReference>
<dbReference type="AlphaFoldDB" id="A0A813EMJ5"/>
<keyword evidence="3" id="KW-1185">Reference proteome</keyword>
<evidence type="ECO:0000256" key="1">
    <source>
        <dbReference type="SAM" id="MobiDB-lite"/>
    </source>
</evidence>
<comment type="caution">
    <text evidence="2">The sequence shown here is derived from an EMBL/GenBank/DDBJ whole genome shotgun (WGS) entry which is preliminary data.</text>
</comment>
<reference evidence="2" key="1">
    <citation type="submission" date="2021-02" db="EMBL/GenBank/DDBJ databases">
        <authorList>
            <person name="Dougan E. K."/>
            <person name="Rhodes N."/>
            <person name="Thang M."/>
            <person name="Chan C."/>
        </authorList>
    </citation>
    <scope>NUCLEOTIDE SEQUENCE</scope>
</reference>
<feature type="region of interest" description="Disordered" evidence="1">
    <location>
        <begin position="147"/>
        <end position="167"/>
    </location>
</feature>
<feature type="region of interest" description="Disordered" evidence="1">
    <location>
        <begin position="270"/>
        <end position="291"/>
    </location>
</feature>
<feature type="compositionally biased region" description="Low complexity" evidence="1">
    <location>
        <begin position="33"/>
        <end position="46"/>
    </location>
</feature>
<dbReference type="EMBL" id="CAJNNV010014213">
    <property type="protein sequence ID" value="CAE8602369.1"/>
    <property type="molecule type" value="Genomic_DNA"/>
</dbReference>
<evidence type="ECO:0000313" key="3">
    <source>
        <dbReference type="Proteomes" id="UP000654075"/>
    </source>
</evidence>
<feature type="compositionally biased region" description="Low complexity" evidence="1">
    <location>
        <begin position="14"/>
        <end position="23"/>
    </location>
</feature>
<name>A0A813EMJ5_POLGL</name>
<feature type="region of interest" description="Disordered" evidence="1">
    <location>
        <begin position="11"/>
        <end position="62"/>
    </location>
</feature>
<feature type="non-terminal residue" evidence="2">
    <location>
        <position position="1"/>
    </location>
</feature>
<accession>A0A813EMJ5</accession>
<organism evidence="2 3">
    <name type="scientific">Polarella glacialis</name>
    <name type="common">Dinoflagellate</name>
    <dbReference type="NCBI Taxonomy" id="89957"/>
    <lineage>
        <taxon>Eukaryota</taxon>
        <taxon>Sar</taxon>
        <taxon>Alveolata</taxon>
        <taxon>Dinophyceae</taxon>
        <taxon>Suessiales</taxon>
        <taxon>Suessiaceae</taxon>
        <taxon>Polarella</taxon>
    </lineage>
</organism>